<accession>A0ABM1C7I9</accession>
<reference evidence="3" key="1">
    <citation type="submission" date="2025-08" db="UniProtKB">
        <authorList>
            <consortium name="RefSeq"/>
        </authorList>
    </citation>
    <scope>IDENTIFICATION</scope>
</reference>
<organism evidence="2 3">
    <name type="scientific">Ceratotherium simum simum</name>
    <name type="common">Southern white rhinoceros</name>
    <dbReference type="NCBI Taxonomy" id="73337"/>
    <lineage>
        <taxon>Eukaryota</taxon>
        <taxon>Metazoa</taxon>
        <taxon>Chordata</taxon>
        <taxon>Craniata</taxon>
        <taxon>Vertebrata</taxon>
        <taxon>Euteleostomi</taxon>
        <taxon>Mammalia</taxon>
        <taxon>Eutheria</taxon>
        <taxon>Laurasiatheria</taxon>
        <taxon>Perissodactyla</taxon>
        <taxon>Rhinocerotidae</taxon>
        <taxon>Ceratotherium</taxon>
    </lineage>
</organism>
<keyword evidence="2" id="KW-1185">Reference proteome</keyword>
<keyword evidence="1 3" id="KW-0812">Transmembrane</keyword>
<dbReference type="InterPro" id="IPR037763">
    <property type="entry name" value="C1orf162"/>
</dbReference>
<keyword evidence="1" id="KW-0472">Membrane</keyword>
<evidence type="ECO:0000313" key="2">
    <source>
        <dbReference type="Proteomes" id="UP000694910"/>
    </source>
</evidence>
<dbReference type="PANTHER" id="PTHR37997">
    <property type="entry name" value="TRANSMEMBRANE PROTEIN C1ORF162"/>
    <property type="match status" value="1"/>
</dbReference>
<proteinExistence type="predicted"/>
<protein>
    <submittedName>
        <fullName evidence="3">Transmembrane protein C1orf162 homolog</fullName>
    </submittedName>
</protein>
<evidence type="ECO:0000313" key="3">
    <source>
        <dbReference type="RefSeq" id="XP_014635520.1"/>
    </source>
</evidence>
<evidence type="ECO:0000256" key="1">
    <source>
        <dbReference type="SAM" id="Phobius"/>
    </source>
</evidence>
<dbReference type="PANTHER" id="PTHR37997:SF1">
    <property type="entry name" value="TRANSMEMBRANE PROTEIN C1ORF162"/>
    <property type="match status" value="1"/>
</dbReference>
<feature type="transmembrane region" description="Helical" evidence="1">
    <location>
        <begin position="56"/>
        <end position="78"/>
    </location>
</feature>
<dbReference type="GeneID" id="106800345"/>
<dbReference type="RefSeq" id="XP_014635520.1">
    <property type="nucleotide sequence ID" value="XM_014780034.1"/>
</dbReference>
<gene>
    <name evidence="3" type="primary">LOC106800345</name>
</gene>
<dbReference type="Proteomes" id="UP000694910">
    <property type="component" value="Unplaced"/>
</dbReference>
<keyword evidence="1" id="KW-1133">Transmembrane helix</keyword>
<name>A0ABM1C7I9_CERSS</name>
<sequence>MPCLSLIVTLLYQDHNRPPPLPLLPSFLRDKLHSTAAPTTTSAPCLSAYPNKELHLVLAFFAGVLLTLLLMALVFLIIKIYRKCRSSPQALDPHSDPPAKLPSVPEETLTYASMTLKQSQGKRDRLTANRSAHSDPVVYARIKVTNTSCLSSEA</sequence>